<name>A0ABS5VT63_9BACT</name>
<evidence type="ECO:0000259" key="2">
    <source>
        <dbReference type="Pfam" id="PF04773"/>
    </source>
</evidence>
<keyword evidence="1" id="KW-1133">Transmembrane helix</keyword>
<dbReference type="InterPro" id="IPR032508">
    <property type="entry name" value="FecR_C"/>
</dbReference>
<keyword evidence="5" id="KW-1185">Reference proteome</keyword>
<feature type="transmembrane region" description="Helical" evidence="1">
    <location>
        <begin position="81"/>
        <end position="102"/>
    </location>
</feature>
<organism evidence="4 5">
    <name type="scientific">Chryseosolibacter indicus</name>
    <dbReference type="NCBI Taxonomy" id="2782351"/>
    <lineage>
        <taxon>Bacteria</taxon>
        <taxon>Pseudomonadati</taxon>
        <taxon>Bacteroidota</taxon>
        <taxon>Cytophagia</taxon>
        <taxon>Cytophagales</taxon>
        <taxon>Chryseotaleaceae</taxon>
        <taxon>Chryseosolibacter</taxon>
    </lineage>
</organism>
<proteinExistence type="predicted"/>
<dbReference type="PIRSF" id="PIRSF018266">
    <property type="entry name" value="FecR"/>
    <property type="match status" value="1"/>
</dbReference>
<dbReference type="Pfam" id="PF04773">
    <property type="entry name" value="FecR"/>
    <property type="match status" value="1"/>
</dbReference>
<feature type="domain" description="FecR protein" evidence="2">
    <location>
        <begin position="127"/>
        <end position="216"/>
    </location>
</feature>
<sequence length="348" mass="39519">MDRKEFQKLLRRYRKGLCTPQEEALVEVWFKSMESAEVDPLNPSEKAKIKETTWSKVYDYITDSKEERLTRRIMLPTMESGYRTISAIAATVLLLILSFVFLTTGFKKHGEQHAELHVIKRNIFNNTDKIMKVYLPDSSVVLLQPKSTIAFSNPFRNSQRIVVLEGEAFFSISRDTLRPFLVNTNEVVTKVLGTSFNVSAFLNDDNVTVAVKTGKVSVLTRKDKHAVEPYQETILTPNQKITYSKSKKIMSRAIIDEPLPIVSAEVVKRMHFEAAPVKKIFEALEQVYGIDIEFDEHRFSCSLTTSIAGGSIYNRLDMICKAINAQYVVHEDRIVITGSGCTHSTNLP</sequence>
<keyword evidence="1" id="KW-0812">Transmembrane</keyword>
<dbReference type="InterPro" id="IPR012373">
    <property type="entry name" value="Ferrdict_sens_TM"/>
</dbReference>
<dbReference type="Gene3D" id="3.55.50.30">
    <property type="match status" value="1"/>
</dbReference>
<evidence type="ECO:0000313" key="4">
    <source>
        <dbReference type="EMBL" id="MBT1704619.1"/>
    </source>
</evidence>
<dbReference type="Gene3D" id="2.60.120.1440">
    <property type="match status" value="1"/>
</dbReference>
<evidence type="ECO:0000256" key="1">
    <source>
        <dbReference type="SAM" id="Phobius"/>
    </source>
</evidence>
<accession>A0ABS5VT63</accession>
<dbReference type="Proteomes" id="UP000772618">
    <property type="component" value="Unassembled WGS sequence"/>
</dbReference>
<keyword evidence="1" id="KW-0472">Membrane</keyword>
<evidence type="ECO:0000313" key="5">
    <source>
        <dbReference type="Proteomes" id="UP000772618"/>
    </source>
</evidence>
<feature type="domain" description="Protein FecR C-terminal" evidence="3">
    <location>
        <begin position="270"/>
        <end position="336"/>
    </location>
</feature>
<dbReference type="Pfam" id="PF16344">
    <property type="entry name" value="FecR_C"/>
    <property type="match status" value="1"/>
</dbReference>
<dbReference type="EMBL" id="JAHESD010000035">
    <property type="protein sequence ID" value="MBT1704619.1"/>
    <property type="molecule type" value="Genomic_DNA"/>
</dbReference>
<protein>
    <submittedName>
        <fullName evidence="4">FecR domain-containing protein</fullName>
    </submittedName>
</protein>
<reference evidence="4 5" key="1">
    <citation type="submission" date="2021-05" db="EMBL/GenBank/DDBJ databases">
        <title>A Polyphasic approach of four new species of the genus Ohtaekwangia: Ohtaekwangia histidinii sp. nov., Ohtaekwangia cretensis sp. nov., Ohtaekwangia indiensis sp. nov., Ohtaekwangia reichenbachii sp. nov. from diverse environment.</title>
        <authorList>
            <person name="Octaviana S."/>
        </authorList>
    </citation>
    <scope>NUCLEOTIDE SEQUENCE [LARGE SCALE GENOMIC DNA]</scope>
    <source>
        <strain evidence="4 5">PWU20</strain>
    </source>
</reference>
<evidence type="ECO:0000259" key="3">
    <source>
        <dbReference type="Pfam" id="PF16344"/>
    </source>
</evidence>
<comment type="caution">
    <text evidence="4">The sequence shown here is derived from an EMBL/GenBank/DDBJ whole genome shotgun (WGS) entry which is preliminary data.</text>
</comment>
<dbReference type="RefSeq" id="WP_254154576.1">
    <property type="nucleotide sequence ID" value="NZ_JAHESD010000035.1"/>
</dbReference>
<dbReference type="InterPro" id="IPR006860">
    <property type="entry name" value="FecR"/>
</dbReference>
<gene>
    <name evidence="4" type="ORF">KK060_15100</name>
</gene>
<dbReference type="PANTHER" id="PTHR30273:SF2">
    <property type="entry name" value="PROTEIN FECR"/>
    <property type="match status" value="1"/>
</dbReference>
<dbReference type="PANTHER" id="PTHR30273">
    <property type="entry name" value="PERIPLASMIC SIGNAL SENSOR AND SIGMA FACTOR ACTIVATOR FECR-RELATED"/>
    <property type="match status" value="1"/>
</dbReference>